<dbReference type="PANTHER" id="PTHR43679">
    <property type="entry name" value="OCTANOYLTRANSFERASE LIPM-RELATED"/>
    <property type="match status" value="1"/>
</dbReference>
<organism evidence="1">
    <name type="scientific">mine drainage metagenome</name>
    <dbReference type="NCBI Taxonomy" id="410659"/>
    <lineage>
        <taxon>unclassified sequences</taxon>
        <taxon>metagenomes</taxon>
        <taxon>ecological metagenomes</taxon>
    </lineage>
</organism>
<dbReference type="Gene3D" id="3.30.390.50">
    <property type="entry name" value="CO dehydrogenase flavoprotein, C-terminal domain"/>
    <property type="match status" value="1"/>
</dbReference>
<keyword evidence="1" id="KW-0436">Ligase</keyword>
<dbReference type="EMBL" id="AUZY01007786">
    <property type="protein sequence ID" value="EQD48736.1"/>
    <property type="molecule type" value="Genomic_DNA"/>
</dbReference>
<comment type="caution">
    <text evidence="1">The sequence shown here is derived from an EMBL/GenBank/DDBJ whole genome shotgun (WGS) entry which is preliminary data.</text>
</comment>
<name>T0ZK80_9ZZZZ</name>
<accession>T0ZK80</accession>
<dbReference type="GO" id="GO:0016874">
    <property type="term" value="F:ligase activity"/>
    <property type="evidence" value="ECO:0007669"/>
    <property type="project" value="UniProtKB-KW"/>
</dbReference>
<evidence type="ECO:0000313" key="1">
    <source>
        <dbReference type="EMBL" id="EQD48736.1"/>
    </source>
</evidence>
<gene>
    <name evidence="1" type="ORF">B1B_11940</name>
</gene>
<dbReference type="PANTHER" id="PTHR43679:SF2">
    <property type="entry name" value="OCTANOYL-[GCVH]:PROTEIN N-OCTANOYLTRANSFERASE"/>
    <property type="match status" value="1"/>
</dbReference>
<feature type="non-terminal residue" evidence="1">
    <location>
        <position position="1"/>
    </location>
</feature>
<dbReference type="AlphaFoldDB" id="T0ZK80"/>
<dbReference type="InterPro" id="IPR045864">
    <property type="entry name" value="aa-tRNA-synth_II/BPL/LPL"/>
</dbReference>
<proteinExistence type="predicted"/>
<feature type="non-terminal residue" evidence="1">
    <location>
        <position position="166"/>
    </location>
</feature>
<reference evidence="1" key="1">
    <citation type="submission" date="2013-08" db="EMBL/GenBank/DDBJ databases">
        <authorList>
            <person name="Mendez C."/>
            <person name="Richter M."/>
            <person name="Ferrer M."/>
            <person name="Sanchez J."/>
        </authorList>
    </citation>
    <scope>NUCLEOTIDE SEQUENCE</scope>
</reference>
<sequence length="166" mass="18177">PTPGRRPRVLRIPDEKLRDKVAQSMESYVSSLARELGHRPPARTVRRELVGAFGRTLGTAIVPGELRDSERLAYRRWVTQMRSPAWVDQVHMPAERLKALRITGNVGLGHAIHKAAGGLLRVTVLVADGEITSALISGDFYAVGDALERVERALLGPAAMVAVDDR</sequence>
<dbReference type="SUPFAM" id="SSF55681">
    <property type="entry name" value="Class II aaRS and biotin synthetases"/>
    <property type="match status" value="1"/>
</dbReference>
<dbReference type="InterPro" id="IPR050664">
    <property type="entry name" value="Octanoyltrans_LipM/LipL"/>
</dbReference>
<dbReference type="Gene3D" id="3.30.930.10">
    <property type="entry name" value="Bira Bifunctional Protein, Domain 2"/>
    <property type="match status" value="1"/>
</dbReference>
<protein>
    <submittedName>
        <fullName evidence="1">Biotin/lipoate A/B protein ligase</fullName>
    </submittedName>
</protein>
<reference evidence="1" key="2">
    <citation type="journal article" date="2014" name="ISME J.">
        <title>Microbial stratification in low pH oxic and suboxic macroscopic growths along an acid mine drainage.</title>
        <authorList>
            <person name="Mendez-Garcia C."/>
            <person name="Mesa V."/>
            <person name="Sprenger R.R."/>
            <person name="Richter M."/>
            <person name="Diez M.S."/>
            <person name="Solano J."/>
            <person name="Bargiela R."/>
            <person name="Golyshina O.V."/>
            <person name="Manteca A."/>
            <person name="Ramos J.L."/>
            <person name="Gallego J.R."/>
            <person name="Llorente I."/>
            <person name="Martins Dos Santos V.A."/>
            <person name="Jensen O.N."/>
            <person name="Pelaez A.I."/>
            <person name="Sanchez J."/>
            <person name="Ferrer M."/>
        </authorList>
    </citation>
    <scope>NUCLEOTIDE SEQUENCE</scope>
</reference>